<feature type="transmembrane region" description="Helical" evidence="4">
    <location>
        <begin position="40"/>
        <end position="58"/>
    </location>
</feature>
<dbReference type="InterPro" id="IPR002671">
    <property type="entry name" value="Ribosomal_eL22"/>
</dbReference>
<dbReference type="GO" id="GO:0003723">
    <property type="term" value="F:RNA binding"/>
    <property type="evidence" value="ECO:0007669"/>
    <property type="project" value="TreeGrafter"/>
</dbReference>
<keyword evidence="6" id="KW-1185">Reference proteome</keyword>
<feature type="transmembrane region" description="Helical" evidence="4">
    <location>
        <begin position="103"/>
        <end position="121"/>
    </location>
</feature>
<accession>A0A9N9HXH9</accession>
<dbReference type="AlphaFoldDB" id="A0A9N9HXH9"/>
<keyword evidence="3" id="KW-0687">Ribonucleoprotein</keyword>
<comment type="similarity">
    <text evidence="1">Belongs to the eukaryotic ribosomal protein eL22 family.</text>
</comment>
<dbReference type="Gene3D" id="3.30.1360.210">
    <property type="match status" value="1"/>
</dbReference>
<keyword evidence="4" id="KW-0812">Transmembrane</keyword>
<keyword evidence="4" id="KW-1133">Transmembrane helix</keyword>
<evidence type="ECO:0000256" key="1">
    <source>
        <dbReference type="ARBA" id="ARBA00007817"/>
    </source>
</evidence>
<reference evidence="5" key="1">
    <citation type="submission" date="2021-06" db="EMBL/GenBank/DDBJ databases">
        <authorList>
            <person name="Kallberg Y."/>
            <person name="Tangrot J."/>
            <person name="Rosling A."/>
        </authorList>
    </citation>
    <scope>NUCLEOTIDE SEQUENCE</scope>
    <source>
        <strain evidence="5">FL130A</strain>
    </source>
</reference>
<dbReference type="GO" id="GO:1990904">
    <property type="term" value="C:ribonucleoprotein complex"/>
    <property type="evidence" value="ECO:0007669"/>
    <property type="project" value="UniProtKB-KW"/>
</dbReference>
<gene>
    <name evidence="5" type="ORF">ALEPTO_LOCUS11912</name>
</gene>
<dbReference type="PANTHER" id="PTHR10064">
    <property type="entry name" value="60S RIBOSOMAL PROTEIN L22"/>
    <property type="match status" value="1"/>
</dbReference>
<dbReference type="FunFam" id="3.30.1360.210:FF:000001">
    <property type="entry name" value="60S ribosomal protein L22 1"/>
    <property type="match status" value="1"/>
</dbReference>
<dbReference type="PANTHER" id="PTHR10064:SF31">
    <property type="entry name" value="LARGE RIBOSOMAL SUBUNIT PROTEIN EL22A-RELATED"/>
    <property type="match status" value="1"/>
</dbReference>
<evidence type="ECO:0000256" key="3">
    <source>
        <dbReference type="ARBA" id="ARBA00023274"/>
    </source>
</evidence>
<keyword evidence="2" id="KW-0689">Ribosomal protein</keyword>
<evidence type="ECO:0000256" key="4">
    <source>
        <dbReference type="SAM" id="Phobius"/>
    </source>
</evidence>
<comment type="caution">
    <text evidence="5">The sequence shown here is derived from an EMBL/GenBank/DDBJ whole genome shotgun (WGS) entry which is preliminary data.</text>
</comment>
<proteinExistence type="inferred from homology"/>
<keyword evidence="4" id="KW-0472">Membrane</keyword>
<evidence type="ECO:0000313" key="5">
    <source>
        <dbReference type="EMBL" id="CAG8711141.1"/>
    </source>
</evidence>
<dbReference type="EMBL" id="CAJVPS010022559">
    <property type="protein sequence ID" value="CAG8711141.1"/>
    <property type="molecule type" value="Genomic_DNA"/>
</dbReference>
<evidence type="ECO:0000256" key="2">
    <source>
        <dbReference type="ARBA" id="ARBA00022980"/>
    </source>
</evidence>
<sequence length="286" mass="33075">FMDSVWAILVTLRIEKAKIEIGFTKTNYLNNYSMPYSHSLLAAITWSITLAIWYRWFYGGGNKAALLVGLVVFSHWIEDLIVHKKDLLLLTFDDTKKKYGYGLWDHFYTALFLELSFFISGKSTDCCSLRYDIGSSTECTPLRRCEYVAAYSAVHDFNVAADLLQKNAPKHKKVTRKFVIDASAPAQDKIFDAQAFEKFLRDNIKVNGRTGQLGDAVTINRDAADHKLTVTTNTQQFAKRYLKYLTKKFMKKNSIRDWLRVVAVDRTTYQIRYFNISNQEEDDDEE</sequence>
<dbReference type="InterPro" id="IPR038526">
    <property type="entry name" value="Ribosomal_eL22_sf"/>
</dbReference>
<organism evidence="5 6">
    <name type="scientific">Ambispora leptoticha</name>
    <dbReference type="NCBI Taxonomy" id="144679"/>
    <lineage>
        <taxon>Eukaryota</taxon>
        <taxon>Fungi</taxon>
        <taxon>Fungi incertae sedis</taxon>
        <taxon>Mucoromycota</taxon>
        <taxon>Glomeromycotina</taxon>
        <taxon>Glomeromycetes</taxon>
        <taxon>Archaeosporales</taxon>
        <taxon>Ambisporaceae</taxon>
        <taxon>Ambispora</taxon>
    </lineage>
</organism>
<dbReference type="GO" id="GO:0005840">
    <property type="term" value="C:ribosome"/>
    <property type="evidence" value="ECO:0007669"/>
    <property type="project" value="UniProtKB-KW"/>
</dbReference>
<evidence type="ECO:0000313" key="6">
    <source>
        <dbReference type="Proteomes" id="UP000789508"/>
    </source>
</evidence>
<feature type="transmembrane region" description="Helical" evidence="4">
    <location>
        <begin position="64"/>
        <end position="82"/>
    </location>
</feature>
<name>A0A9N9HXH9_9GLOM</name>
<protein>
    <submittedName>
        <fullName evidence="5">3798_t:CDS:1</fullName>
    </submittedName>
</protein>
<dbReference type="GO" id="GO:0002181">
    <property type="term" value="P:cytoplasmic translation"/>
    <property type="evidence" value="ECO:0007669"/>
    <property type="project" value="TreeGrafter"/>
</dbReference>
<dbReference type="Pfam" id="PF01776">
    <property type="entry name" value="Ribosomal_L22e"/>
    <property type="match status" value="1"/>
</dbReference>
<dbReference type="GO" id="GO:0003735">
    <property type="term" value="F:structural constituent of ribosome"/>
    <property type="evidence" value="ECO:0007669"/>
    <property type="project" value="InterPro"/>
</dbReference>
<feature type="non-terminal residue" evidence="5">
    <location>
        <position position="1"/>
    </location>
</feature>
<dbReference type="OrthoDB" id="10259820at2759"/>
<dbReference type="Proteomes" id="UP000789508">
    <property type="component" value="Unassembled WGS sequence"/>
</dbReference>
<dbReference type="GO" id="GO:0005737">
    <property type="term" value="C:cytoplasm"/>
    <property type="evidence" value="ECO:0007669"/>
    <property type="project" value="UniProtKB-ARBA"/>
</dbReference>